<sequence>MKFRDDEQILNYHDAVVYGSDLRIVQSETDWLNDSCIQFYMNVLQYSGENNHQNHRFVDPSVISFFVHQCTDQDDIEDFKKGFDLPVDGKLFIPVNDTMRLCANWMVPNSGTHWSLLAIVFEKGVGVAAWHFDSMRSSGNINAAGDILNKLSLVFPSIPVLLERTKLPVQAKAPQQTNCNDCGVHTLVTAMLVSTMNGSNLAIHEERIQEYVKSNPSFCKEMRATIASEMIQQASLK</sequence>
<dbReference type="GO" id="GO:0008234">
    <property type="term" value="F:cysteine-type peptidase activity"/>
    <property type="evidence" value="ECO:0007669"/>
    <property type="project" value="UniProtKB-KW"/>
</dbReference>
<comment type="similarity">
    <text evidence="1">Belongs to the peptidase C48 family.</text>
</comment>
<dbReference type="Proteomes" id="UP001295423">
    <property type="component" value="Unassembled WGS sequence"/>
</dbReference>
<evidence type="ECO:0000259" key="5">
    <source>
        <dbReference type="PROSITE" id="PS50600"/>
    </source>
</evidence>
<dbReference type="InterPro" id="IPR038765">
    <property type="entry name" value="Papain-like_cys_pep_sf"/>
</dbReference>
<dbReference type="GO" id="GO:0019784">
    <property type="term" value="F:deNEDDylase activity"/>
    <property type="evidence" value="ECO:0007669"/>
    <property type="project" value="InterPro"/>
</dbReference>
<evidence type="ECO:0000256" key="4">
    <source>
        <dbReference type="ARBA" id="ARBA00022807"/>
    </source>
</evidence>
<dbReference type="AlphaFoldDB" id="A0AAD2FAW6"/>
<dbReference type="InterPro" id="IPR003653">
    <property type="entry name" value="Peptidase_C48_C"/>
</dbReference>
<keyword evidence="2" id="KW-0645">Protease</keyword>
<keyword evidence="7" id="KW-1185">Reference proteome</keyword>
<name>A0AAD2FAW6_9STRA</name>
<evidence type="ECO:0000256" key="1">
    <source>
        <dbReference type="ARBA" id="ARBA00005234"/>
    </source>
</evidence>
<gene>
    <name evidence="6" type="ORF">CYCCA115_LOCUS466</name>
</gene>
<evidence type="ECO:0000256" key="3">
    <source>
        <dbReference type="ARBA" id="ARBA00022801"/>
    </source>
</evidence>
<reference evidence="6" key="1">
    <citation type="submission" date="2023-08" db="EMBL/GenBank/DDBJ databases">
        <authorList>
            <person name="Audoor S."/>
            <person name="Bilcke G."/>
        </authorList>
    </citation>
    <scope>NUCLEOTIDE SEQUENCE</scope>
</reference>
<comment type="caution">
    <text evidence="6">The sequence shown here is derived from an EMBL/GenBank/DDBJ whole genome shotgun (WGS) entry which is preliminary data.</text>
</comment>
<dbReference type="PANTHER" id="PTHR46468">
    <property type="entry name" value="SENTRIN-SPECIFIC PROTEASE 8"/>
    <property type="match status" value="1"/>
</dbReference>
<dbReference type="PROSITE" id="PS50600">
    <property type="entry name" value="ULP_PROTEASE"/>
    <property type="match status" value="1"/>
</dbReference>
<accession>A0AAD2FAW6</accession>
<dbReference type="SUPFAM" id="SSF54001">
    <property type="entry name" value="Cysteine proteinases"/>
    <property type="match status" value="1"/>
</dbReference>
<evidence type="ECO:0000313" key="6">
    <source>
        <dbReference type="EMBL" id="CAJ1906740.1"/>
    </source>
</evidence>
<dbReference type="EMBL" id="CAKOGP040000001">
    <property type="protein sequence ID" value="CAJ1906740.1"/>
    <property type="molecule type" value="Genomic_DNA"/>
</dbReference>
<dbReference type="PANTHER" id="PTHR46468:SF1">
    <property type="entry name" value="SENTRIN-SPECIFIC PROTEASE 8"/>
    <property type="match status" value="1"/>
</dbReference>
<dbReference type="GO" id="GO:0006508">
    <property type="term" value="P:proteolysis"/>
    <property type="evidence" value="ECO:0007669"/>
    <property type="project" value="UniProtKB-KW"/>
</dbReference>
<dbReference type="GO" id="GO:0000338">
    <property type="term" value="P:protein deneddylation"/>
    <property type="evidence" value="ECO:0007669"/>
    <property type="project" value="TreeGrafter"/>
</dbReference>
<keyword evidence="3" id="KW-0378">Hydrolase</keyword>
<keyword evidence="4" id="KW-0788">Thiol protease</keyword>
<dbReference type="Pfam" id="PF02902">
    <property type="entry name" value="Peptidase_C48"/>
    <property type="match status" value="1"/>
</dbReference>
<dbReference type="Gene3D" id="3.40.395.10">
    <property type="entry name" value="Adenoviral Proteinase, Chain A"/>
    <property type="match status" value="1"/>
</dbReference>
<protein>
    <recommendedName>
        <fullName evidence="5">Ubiquitin-like protease family profile domain-containing protein</fullName>
    </recommendedName>
</protein>
<organism evidence="6 7">
    <name type="scientific">Cylindrotheca closterium</name>
    <dbReference type="NCBI Taxonomy" id="2856"/>
    <lineage>
        <taxon>Eukaryota</taxon>
        <taxon>Sar</taxon>
        <taxon>Stramenopiles</taxon>
        <taxon>Ochrophyta</taxon>
        <taxon>Bacillariophyta</taxon>
        <taxon>Bacillariophyceae</taxon>
        <taxon>Bacillariophycidae</taxon>
        <taxon>Bacillariales</taxon>
        <taxon>Bacillariaceae</taxon>
        <taxon>Cylindrotheca</taxon>
    </lineage>
</organism>
<dbReference type="InterPro" id="IPR044613">
    <property type="entry name" value="Nep1/2-like"/>
</dbReference>
<evidence type="ECO:0000313" key="7">
    <source>
        <dbReference type="Proteomes" id="UP001295423"/>
    </source>
</evidence>
<feature type="domain" description="Ubiquitin-like protease family profile" evidence="5">
    <location>
        <begin position="15"/>
        <end position="193"/>
    </location>
</feature>
<proteinExistence type="inferred from homology"/>
<evidence type="ECO:0000256" key="2">
    <source>
        <dbReference type="ARBA" id="ARBA00022670"/>
    </source>
</evidence>